<protein>
    <submittedName>
        <fullName evidence="2">IS3 family transposase</fullName>
    </submittedName>
</protein>
<dbReference type="PROSITE" id="PS50994">
    <property type="entry name" value="INTEGRASE"/>
    <property type="match status" value="1"/>
</dbReference>
<dbReference type="InterPro" id="IPR048020">
    <property type="entry name" value="Transpos_IS3"/>
</dbReference>
<reference evidence="2 3" key="1">
    <citation type="submission" date="2018-06" db="EMBL/GenBank/DDBJ databases">
        <title>Extensive metabolic versatility and redundancy in microbially diverse, dynamic hydrothermal sediments.</title>
        <authorList>
            <person name="Dombrowski N."/>
            <person name="Teske A."/>
            <person name="Baker B.J."/>
        </authorList>
    </citation>
    <scope>NUCLEOTIDE SEQUENCE [LARGE SCALE GENOMIC DNA]</scope>
    <source>
        <strain evidence="2">B79_G16</strain>
    </source>
</reference>
<proteinExistence type="predicted"/>
<evidence type="ECO:0000259" key="1">
    <source>
        <dbReference type="PROSITE" id="PS50994"/>
    </source>
</evidence>
<accession>A0A420ZAG2</accession>
<dbReference type="Pfam" id="PF00665">
    <property type="entry name" value="rve"/>
    <property type="match status" value="1"/>
</dbReference>
<dbReference type="InterPro" id="IPR012337">
    <property type="entry name" value="RNaseH-like_sf"/>
</dbReference>
<dbReference type="GO" id="GO:0015074">
    <property type="term" value="P:DNA integration"/>
    <property type="evidence" value="ECO:0007669"/>
    <property type="project" value="InterPro"/>
</dbReference>
<evidence type="ECO:0000313" key="3">
    <source>
        <dbReference type="Proteomes" id="UP000281261"/>
    </source>
</evidence>
<dbReference type="AlphaFoldDB" id="A0A420ZAG2"/>
<dbReference type="Proteomes" id="UP000281261">
    <property type="component" value="Unassembled WGS sequence"/>
</dbReference>
<dbReference type="InterPro" id="IPR050900">
    <property type="entry name" value="Transposase_IS3/IS150/IS904"/>
</dbReference>
<dbReference type="EMBL" id="QMNG01000138">
    <property type="protein sequence ID" value="RLC35545.1"/>
    <property type="molecule type" value="Genomic_DNA"/>
</dbReference>
<comment type="caution">
    <text evidence="2">The sequence shown here is derived from an EMBL/GenBank/DDBJ whole genome shotgun (WGS) entry which is preliminary data.</text>
</comment>
<dbReference type="InterPro" id="IPR001584">
    <property type="entry name" value="Integrase_cat-core"/>
</dbReference>
<dbReference type="InterPro" id="IPR036397">
    <property type="entry name" value="RNaseH_sf"/>
</dbReference>
<sequence length="173" mass="20490">MSREVHAGFLEGLGVKLPRSTQPYIRMLRGFLYLVAVMDWYSRYVLTWALSISMEKEFCLEALDKALKVSCPKIFNTDQGSQFTSKEFTGRLEAKGIAISMDGRGRVFDNIFIEHLWRTVKYEEVYLHDYGNVREAKEGLWRYFEFYNNERIHSSLGYLTPHEVYFKQRESYH</sequence>
<organism evidence="2 3">
    <name type="scientific">candidate division Kazan bacterium</name>
    <dbReference type="NCBI Taxonomy" id="2202143"/>
    <lineage>
        <taxon>Bacteria</taxon>
        <taxon>Bacteria division Kazan-3B-28</taxon>
    </lineage>
</organism>
<evidence type="ECO:0000313" key="2">
    <source>
        <dbReference type="EMBL" id="RLC35545.1"/>
    </source>
</evidence>
<dbReference type="Gene3D" id="3.30.420.10">
    <property type="entry name" value="Ribonuclease H-like superfamily/Ribonuclease H"/>
    <property type="match status" value="1"/>
</dbReference>
<gene>
    <name evidence="2" type="ORF">DRH29_06090</name>
</gene>
<feature type="domain" description="Integrase catalytic" evidence="1">
    <location>
        <begin position="1"/>
        <end position="169"/>
    </location>
</feature>
<dbReference type="PANTHER" id="PTHR46889">
    <property type="entry name" value="TRANSPOSASE INSF FOR INSERTION SEQUENCE IS3B-RELATED"/>
    <property type="match status" value="1"/>
</dbReference>
<dbReference type="PANTHER" id="PTHR46889:SF7">
    <property type="entry name" value="TRANSPOSASE FOR INSERTION SEQUENCE ELEMENT IS904"/>
    <property type="match status" value="1"/>
</dbReference>
<dbReference type="GO" id="GO:0003676">
    <property type="term" value="F:nucleic acid binding"/>
    <property type="evidence" value="ECO:0007669"/>
    <property type="project" value="InterPro"/>
</dbReference>
<name>A0A420ZAG2_UNCK3</name>
<dbReference type="NCBIfam" id="NF033516">
    <property type="entry name" value="transpos_IS3"/>
    <property type="match status" value="1"/>
</dbReference>
<dbReference type="SUPFAM" id="SSF53098">
    <property type="entry name" value="Ribonuclease H-like"/>
    <property type="match status" value="1"/>
</dbReference>